<dbReference type="EMBL" id="ML986611">
    <property type="protein sequence ID" value="KAF2265083.1"/>
    <property type="molecule type" value="Genomic_DNA"/>
</dbReference>
<name>A0A9P4KCE2_9PLEO</name>
<feature type="region of interest" description="Disordered" evidence="1">
    <location>
        <begin position="22"/>
        <end position="45"/>
    </location>
</feature>
<proteinExistence type="predicted"/>
<evidence type="ECO:0000256" key="2">
    <source>
        <dbReference type="SAM" id="Phobius"/>
    </source>
</evidence>
<organism evidence="3 4">
    <name type="scientific">Lojkania enalia</name>
    <dbReference type="NCBI Taxonomy" id="147567"/>
    <lineage>
        <taxon>Eukaryota</taxon>
        <taxon>Fungi</taxon>
        <taxon>Dikarya</taxon>
        <taxon>Ascomycota</taxon>
        <taxon>Pezizomycotina</taxon>
        <taxon>Dothideomycetes</taxon>
        <taxon>Pleosporomycetidae</taxon>
        <taxon>Pleosporales</taxon>
        <taxon>Pleosporales incertae sedis</taxon>
        <taxon>Lojkania</taxon>
    </lineage>
</organism>
<accession>A0A9P4KCE2</accession>
<keyword evidence="2" id="KW-0472">Membrane</keyword>
<keyword evidence="2" id="KW-0812">Transmembrane</keyword>
<feature type="transmembrane region" description="Helical" evidence="2">
    <location>
        <begin position="77"/>
        <end position="96"/>
    </location>
</feature>
<gene>
    <name evidence="3" type="ORF">CC78DRAFT_211997</name>
</gene>
<dbReference type="AlphaFoldDB" id="A0A9P4KCE2"/>
<dbReference type="Proteomes" id="UP000800093">
    <property type="component" value="Unassembled WGS sequence"/>
</dbReference>
<keyword evidence="4" id="KW-1185">Reference proteome</keyword>
<protein>
    <submittedName>
        <fullName evidence="3">Uncharacterized protein</fullName>
    </submittedName>
</protein>
<feature type="compositionally biased region" description="Polar residues" evidence="1">
    <location>
        <begin position="23"/>
        <end position="39"/>
    </location>
</feature>
<comment type="caution">
    <text evidence="3">The sequence shown here is derived from an EMBL/GenBank/DDBJ whole genome shotgun (WGS) entry which is preliminary data.</text>
</comment>
<evidence type="ECO:0000256" key="1">
    <source>
        <dbReference type="SAM" id="MobiDB-lite"/>
    </source>
</evidence>
<evidence type="ECO:0000313" key="3">
    <source>
        <dbReference type="EMBL" id="KAF2265083.1"/>
    </source>
</evidence>
<keyword evidence="2" id="KW-1133">Transmembrane helix</keyword>
<evidence type="ECO:0000313" key="4">
    <source>
        <dbReference type="Proteomes" id="UP000800093"/>
    </source>
</evidence>
<dbReference type="OrthoDB" id="3799480at2759"/>
<reference evidence="4" key="1">
    <citation type="journal article" date="2020" name="Stud. Mycol.">
        <title>101 Dothideomycetes genomes: A test case for predicting lifestyles and emergence of pathogens.</title>
        <authorList>
            <person name="Haridas S."/>
            <person name="Albert R."/>
            <person name="Binder M."/>
            <person name="Bloem J."/>
            <person name="LaButti K."/>
            <person name="Salamov A."/>
            <person name="Andreopoulos B."/>
            <person name="Baker S."/>
            <person name="Barry K."/>
            <person name="Bills G."/>
            <person name="Bluhm B."/>
            <person name="Cannon C."/>
            <person name="Castanera R."/>
            <person name="Culley D."/>
            <person name="Daum C."/>
            <person name="Ezra D."/>
            <person name="Gonzalez J."/>
            <person name="Henrissat B."/>
            <person name="Kuo A."/>
            <person name="Liang C."/>
            <person name="Lipzen A."/>
            <person name="Lutzoni F."/>
            <person name="Magnuson J."/>
            <person name="Mondo S."/>
            <person name="Nolan M."/>
            <person name="Ohm R."/>
            <person name="Pangilinan J."/>
            <person name="Park H.-J."/>
            <person name="Ramirez L."/>
            <person name="Alfaro M."/>
            <person name="Sun H."/>
            <person name="Tritt A."/>
            <person name="Yoshinaga Y."/>
            <person name="Zwiers L.-H."/>
            <person name="Turgeon B."/>
            <person name="Goodwin S."/>
            <person name="Spatafora J."/>
            <person name="Crous P."/>
            <person name="Grigoriev I."/>
        </authorList>
    </citation>
    <scope>NUCLEOTIDE SEQUENCE [LARGE SCALE GENOMIC DNA]</scope>
    <source>
        <strain evidence="4">CBS 304.66</strain>
    </source>
</reference>
<sequence length="245" mass="26883">MSISESDCNLPRASLLSCFRPPEQSQSLSHGMNAPSTKPSNHRPLLPHVAEEDEEAGFWGEHLEYQQDLWKDSWKRALWDILGVMLYSALVFLLVVNMDAFISRRGVNVLDRGGIGAAAENSEMGQVYLCLVDTADSAPVRTWRVVTPGQADACYTNDESYAQIIALTGHRMDLERLTFGDQVLVGDSYGGDLFKGGKILESGSPGEDDTMDLGDDLAEEGKLTQVKPGFMRAGFGGPWGRKPKE</sequence>